<evidence type="ECO:0000313" key="2">
    <source>
        <dbReference type="EMBL" id="NEV63622.1"/>
    </source>
</evidence>
<dbReference type="Proteomes" id="UP000483379">
    <property type="component" value="Unassembled WGS sequence"/>
</dbReference>
<dbReference type="InterPro" id="IPR000835">
    <property type="entry name" value="HTH_MarR-typ"/>
</dbReference>
<dbReference type="GO" id="GO:0003700">
    <property type="term" value="F:DNA-binding transcription factor activity"/>
    <property type="evidence" value="ECO:0007669"/>
    <property type="project" value="InterPro"/>
</dbReference>
<dbReference type="InterPro" id="IPR036390">
    <property type="entry name" value="WH_DNA-bd_sf"/>
</dbReference>
<dbReference type="Pfam" id="PF12802">
    <property type="entry name" value="MarR_2"/>
    <property type="match status" value="1"/>
</dbReference>
<dbReference type="SUPFAM" id="SSF46785">
    <property type="entry name" value="Winged helix' DNA-binding domain"/>
    <property type="match status" value="1"/>
</dbReference>
<protein>
    <submittedName>
        <fullName evidence="2">Winged helix-turn-helix transcriptional regulator</fullName>
    </submittedName>
</protein>
<feature type="domain" description="HTH marR-type" evidence="1">
    <location>
        <begin position="6"/>
        <end position="142"/>
    </location>
</feature>
<gene>
    <name evidence="2" type="ORF">G3446_17285</name>
</gene>
<dbReference type="SMART" id="SM00347">
    <property type="entry name" value="HTH_MARR"/>
    <property type="match status" value="1"/>
</dbReference>
<name>A0A6M0K1I1_9GAMM</name>
<evidence type="ECO:0000313" key="3">
    <source>
        <dbReference type="Proteomes" id="UP000483379"/>
    </source>
</evidence>
<accession>A0A6M0K1I1</accession>
<evidence type="ECO:0000259" key="1">
    <source>
        <dbReference type="PROSITE" id="PS50995"/>
    </source>
</evidence>
<sequence>MPEPEVESLTATVLAIFKANGQLIGWGDRFVAPFGLTSARWQMLGALAFAGEPIATPRIAFSMGVTRQGARKQLNLLLAEGLVCKRPNPFHKRSPLYELTDEGRRTYDAVQAAWNEHAKSISGVLSQSELETTLGTLATLSDLHNQPDEAEDDEG</sequence>
<keyword evidence="3" id="KW-1185">Reference proteome</keyword>
<organism evidence="2 3">
    <name type="scientific">Thiorhodococcus minor</name>
    <dbReference type="NCBI Taxonomy" id="57489"/>
    <lineage>
        <taxon>Bacteria</taxon>
        <taxon>Pseudomonadati</taxon>
        <taxon>Pseudomonadota</taxon>
        <taxon>Gammaproteobacteria</taxon>
        <taxon>Chromatiales</taxon>
        <taxon>Chromatiaceae</taxon>
        <taxon>Thiorhodococcus</taxon>
    </lineage>
</organism>
<dbReference type="RefSeq" id="WP_164454086.1">
    <property type="nucleotide sequence ID" value="NZ_JAAIJQ010000057.1"/>
</dbReference>
<dbReference type="PROSITE" id="PS50995">
    <property type="entry name" value="HTH_MARR_2"/>
    <property type="match status" value="1"/>
</dbReference>
<dbReference type="InterPro" id="IPR036388">
    <property type="entry name" value="WH-like_DNA-bd_sf"/>
</dbReference>
<dbReference type="EMBL" id="JAAIJQ010000057">
    <property type="protein sequence ID" value="NEV63622.1"/>
    <property type="molecule type" value="Genomic_DNA"/>
</dbReference>
<comment type="caution">
    <text evidence="2">The sequence shown here is derived from an EMBL/GenBank/DDBJ whole genome shotgun (WGS) entry which is preliminary data.</text>
</comment>
<dbReference type="AlphaFoldDB" id="A0A6M0K1I1"/>
<reference evidence="2 3" key="1">
    <citation type="submission" date="2020-02" db="EMBL/GenBank/DDBJ databases">
        <title>Genome sequences of Thiorhodococcus mannitoliphagus and Thiorhodococcus minor, purple sulfur photosynthetic bacteria in the gammaproteobacterial family, Chromatiaceae.</title>
        <authorList>
            <person name="Aviles F.A."/>
            <person name="Meyer T.E."/>
            <person name="Kyndt J.A."/>
        </authorList>
    </citation>
    <scope>NUCLEOTIDE SEQUENCE [LARGE SCALE GENOMIC DNA]</scope>
    <source>
        <strain evidence="2 3">DSM 11518</strain>
    </source>
</reference>
<dbReference type="Gene3D" id="1.10.10.10">
    <property type="entry name" value="Winged helix-like DNA-binding domain superfamily/Winged helix DNA-binding domain"/>
    <property type="match status" value="1"/>
</dbReference>
<proteinExistence type="predicted"/>